<gene>
    <name evidence="1" type="ORF">HR057_12290</name>
</gene>
<comment type="caution">
    <text evidence="1">The sequence shown here is derived from an EMBL/GenBank/DDBJ whole genome shotgun (WGS) entry which is preliminary data.</text>
</comment>
<name>A0A8J8GF54_9BACI</name>
<evidence type="ECO:0000313" key="2">
    <source>
        <dbReference type="Proteomes" id="UP000625804"/>
    </source>
</evidence>
<dbReference type="AlphaFoldDB" id="A0A8J8GF54"/>
<protein>
    <recommendedName>
        <fullName evidence="3">Galactose-1-phosphate uridylyltransferase</fullName>
    </recommendedName>
</protein>
<evidence type="ECO:0000313" key="1">
    <source>
        <dbReference type="EMBL" id="NSL52532.1"/>
    </source>
</evidence>
<reference evidence="1" key="1">
    <citation type="submission" date="2020-06" db="EMBL/GenBank/DDBJ databases">
        <title>A novel thermopfilic bacterium from Erzurum, Turkey.</title>
        <authorList>
            <person name="Adiguzel A."/>
            <person name="Ay H."/>
            <person name="Baltaci M.O."/>
        </authorList>
    </citation>
    <scope>NUCLEOTIDE SEQUENCE</scope>
    <source>
        <strain evidence="1">P2</strain>
    </source>
</reference>
<dbReference type="Proteomes" id="UP000625804">
    <property type="component" value="Unassembled WGS sequence"/>
</dbReference>
<accession>A0A8J8GF54</accession>
<dbReference type="InterPro" id="IPR036265">
    <property type="entry name" value="HIT-like_sf"/>
</dbReference>
<evidence type="ECO:0008006" key="3">
    <source>
        <dbReference type="Google" id="ProtNLM"/>
    </source>
</evidence>
<proteinExistence type="predicted"/>
<dbReference type="Gene3D" id="3.30.428.10">
    <property type="entry name" value="HIT-like"/>
    <property type="match status" value="2"/>
</dbReference>
<sequence length="341" mass="39021">MNFHKKEEWFIFYDNDGNKIERKTEVRFDPLTGESSRIIFDSKPPLTPPDYSEMAVKTGGAKCPFCPDNLLKMTPKFPKEIALDGRIMTGESVAFPNLFPYSKHNAVVIFSDDHYVTLKQFTVDMIKNAFMTAKIYIENVVESDQEARYASILWNYLPPSGGSILHPHIQPIVSDSPTNYLALVEEKAQQFEQEHGQEYFKALYETEKSLGERWIGEIGNVVWFHAFAPRGHNDFMAIFTKAHSIFEIGEEDLQHFAESLKAIFATLNEQGFASFNLMLNASIDRNSKQPVHIHLIPRFTIGMLETSDINSFQSLHNEPLSLKVPEEIAAKARVHFEKIRN</sequence>
<keyword evidence="2" id="KW-1185">Reference proteome</keyword>
<dbReference type="EMBL" id="JABTTE010000017">
    <property type="protein sequence ID" value="NSL52532.1"/>
    <property type="molecule type" value="Genomic_DNA"/>
</dbReference>
<dbReference type="SUPFAM" id="SSF54197">
    <property type="entry name" value="HIT-like"/>
    <property type="match status" value="2"/>
</dbReference>
<organism evidence="1 2">
    <name type="scientific">Calidifontibacillus erzurumensis</name>
    <dbReference type="NCBI Taxonomy" id="2741433"/>
    <lineage>
        <taxon>Bacteria</taxon>
        <taxon>Bacillati</taxon>
        <taxon>Bacillota</taxon>
        <taxon>Bacilli</taxon>
        <taxon>Bacillales</taxon>
        <taxon>Bacillaceae</taxon>
        <taxon>Calidifontibacillus/Schinkia group</taxon>
        <taxon>Calidifontibacillus</taxon>
    </lineage>
</organism>